<dbReference type="Proteomes" id="UP000315925">
    <property type="component" value="Chromosome"/>
</dbReference>
<reference evidence="2" key="1">
    <citation type="submission" date="2019-03" db="EMBL/GenBank/DDBJ databases">
        <title>Complete genome of Methylacidiphilum kamchatkense Kam1.</title>
        <authorList>
            <person name="Kruse T."/>
            <person name="Murarilal Ratnadevi C."/>
            <person name="Erikstad H.-A."/>
            <person name="Birkeland N.-K."/>
        </authorList>
    </citation>
    <scope>NUCLEOTIDE SEQUENCE [LARGE SCALE GENOMIC DNA]</scope>
    <source>
        <strain evidence="2">kam1</strain>
    </source>
</reference>
<sequence>MIKYLHLLIFLLWSSSYVAYGTPYFLEELEKILTTKNTKSNNCYVLSNCSNNKEYFLLSIIDSRYNSFLSDFEQKFISKYKCIRLPQDVVSFNTRYYYLVDEVGNYWKVCITAFNNYTTKVSAELFRDTPSIPANVFAARDFCLSLNDTEKIKYRDIIRNFFNLSENQIANVYRGV</sequence>
<name>A0A516TM86_9BACT</name>
<gene>
    <name evidence="1" type="ORF">kam1_1128</name>
</gene>
<dbReference type="AlphaFoldDB" id="A0A516TM86"/>
<evidence type="ECO:0000313" key="2">
    <source>
        <dbReference type="Proteomes" id="UP000315925"/>
    </source>
</evidence>
<proteinExistence type="predicted"/>
<evidence type="ECO:0000313" key="1">
    <source>
        <dbReference type="EMBL" id="QDQ42357.1"/>
    </source>
</evidence>
<dbReference type="RefSeq" id="WP_143958294.1">
    <property type="nucleotide sequence ID" value="NZ_CP037899.1"/>
</dbReference>
<organism evidence="1 2">
    <name type="scientific">Methylacidiphilum kamchatkense Kam1</name>
    <dbReference type="NCBI Taxonomy" id="1202785"/>
    <lineage>
        <taxon>Bacteria</taxon>
        <taxon>Pseudomonadati</taxon>
        <taxon>Verrucomicrobiota</taxon>
        <taxon>Methylacidiphilae</taxon>
        <taxon>Methylacidiphilales</taxon>
        <taxon>Methylacidiphilaceae</taxon>
        <taxon>Methylacidiphilum (ex Ratnadevi et al. 2023)</taxon>
    </lineage>
</organism>
<dbReference type="KEGG" id="mkc:kam1_1128"/>
<dbReference type="EMBL" id="CP037899">
    <property type="protein sequence ID" value="QDQ42357.1"/>
    <property type="molecule type" value="Genomic_DNA"/>
</dbReference>
<accession>A0A516TM86</accession>
<protein>
    <submittedName>
        <fullName evidence="1">Uncharacterized protein</fullName>
    </submittedName>
</protein>